<dbReference type="InterPro" id="IPR003476">
    <property type="entry name" value="Glyco_hydro_42"/>
</dbReference>
<dbReference type="InterPro" id="IPR013738">
    <property type="entry name" value="Beta_galactosidase_Trimer"/>
</dbReference>
<evidence type="ECO:0000259" key="9">
    <source>
        <dbReference type="Pfam" id="PF02449"/>
    </source>
</evidence>
<evidence type="ECO:0000256" key="7">
    <source>
        <dbReference type="ARBA" id="ARBA00023295"/>
    </source>
</evidence>
<evidence type="ECO:0000256" key="5">
    <source>
        <dbReference type="ARBA" id="ARBA00022801"/>
    </source>
</evidence>
<protein>
    <recommendedName>
        <fullName evidence="3 8">Beta-galactosidase</fullName>
        <shortName evidence="8">Beta-gal</shortName>
        <ecNumber evidence="3 8">3.2.1.23</ecNumber>
    </recommendedName>
</protein>
<proteinExistence type="inferred from homology"/>
<dbReference type="InterPro" id="IPR029062">
    <property type="entry name" value="Class_I_gatase-like"/>
</dbReference>
<evidence type="ECO:0000313" key="12">
    <source>
        <dbReference type="Proteomes" id="UP001595607"/>
    </source>
</evidence>
<comment type="similarity">
    <text evidence="2 8">Belongs to the glycosyl hydrolase 42 family.</text>
</comment>
<dbReference type="SUPFAM" id="SSF52317">
    <property type="entry name" value="Class I glutamine amidotransferase-like"/>
    <property type="match status" value="1"/>
</dbReference>
<dbReference type="Gene3D" id="3.20.20.80">
    <property type="entry name" value="Glycosidases"/>
    <property type="match status" value="1"/>
</dbReference>
<dbReference type="EMBL" id="JBHRVA010000003">
    <property type="protein sequence ID" value="MFC3303756.1"/>
    <property type="molecule type" value="Genomic_DNA"/>
</dbReference>
<sequence>MLGVCYYPEHWPRSLWAHDAQRMAELGIGFARIGEFAWALMEPEPGQFEFGWLDDAIGTLGDAGLKVMLGTPTATPPKWLIDSVPDVLAYDRDGRVRGFGSRRHYCFSSGNYRRESRRITEVLAKRYGGNGTVSMWQTDNEFGCHDTVRSYSPMARDAFRLWLKAKYGDIGALNEAWGNVFWSMLYRSFDEIELPNLTVTEANPSHWLDFYRFSSDQVISFHREQAAIIREHAPDALITHNAMGHFTDYDHFALGAEVDILTWDSYPLGFLSQSRKPDGFKAEYLRQGNPDFAGFHHDLYRGCGKWAVIEQQPGPVNWAPDNPAPLPGMLKLWSLEALAHGAEFTAPFRWRQAPFAQEQNHAGLLRPDDQPAAGYGEIAEVRDVLPALSDAKGEAKVALVFDYDSLWMAEIQPQGSGWHTLDICMEWYAAARSLGLDVDVVAPGRDLSAYDMVLVPALLHVSQGALDALKASGARIVVGPRCGSKDENGNVPEGLAPGRLRELIHLTVARSETVPGHGGNAGVGAWHVWRDEVDTALEPSLQDTEGRPILYQHGRVRMFTALPDDALLRFVVKQAASDAGLEVVDLPEGLRLRTGRGQRFAFNYAKMPRSLPDGVGPADGFTVGGRMVPPGGAAVWEA</sequence>
<dbReference type="RefSeq" id="WP_189576595.1">
    <property type="nucleotide sequence ID" value="NZ_BMXU01000002.1"/>
</dbReference>
<dbReference type="Gene3D" id="3.40.50.880">
    <property type="match status" value="1"/>
</dbReference>
<evidence type="ECO:0000313" key="11">
    <source>
        <dbReference type="EMBL" id="MFC3303756.1"/>
    </source>
</evidence>
<evidence type="ECO:0000259" key="10">
    <source>
        <dbReference type="Pfam" id="PF08532"/>
    </source>
</evidence>
<keyword evidence="4" id="KW-0479">Metal-binding</keyword>
<gene>
    <name evidence="11" type="ORF">ACFONP_13570</name>
</gene>
<evidence type="ECO:0000256" key="3">
    <source>
        <dbReference type="ARBA" id="ARBA00012756"/>
    </source>
</evidence>
<dbReference type="CDD" id="cd03143">
    <property type="entry name" value="A4_beta-galactosidase_middle_domain"/>
    <property type="match status" value="1"/>
</dbReference>
<dbReference type="Pfam" id="PF08532">
    <property type="entry name" value="Glyco_hydro_42M"/>
    <property type="match status" value="1"/>
</dbReference>
<keyword evidence="7 8" id="KW-0326">Glycosidase</keyword>
<evidence type="ECO:0000256" key="4">
    <source>
        <dbReference type="ARBA" id="ARBA00022723"/>
    </source>
</evidence>
<dbReference type="PANTHER" id="PTHR36447">
    <property type="entry name" value="BETA-GALACTOSIDASE GANA"/>
    <property type="match status" value="1"/>
</dbReference>
<evidence type="ECO:0000256" key="8">
    <source>
        <dbReference type="PIRNR" id="PIRNR001084"/>
    </source>
</evidence>
<comment type="catalytic activity">
    <reaction evidence="1 8">
        <text>Hydrolysis of terminal non-reducing beta-D-galactose residues in beta-D-galactosides.</text>
        <dbReference type="EC" id="3.2.1.23"/>
    </reaction>
</comment>
<dbReference type="InterPro" id="IPR013780">
    <property type="entry name" value="Glyco_hydro_b"/>
</dbReference>
<reference evidence="12" key="1">
    <citation type="journal article" date="2019" name="Int. J. Syst. Evol. Microbiol.">
        <title>The Global Catalogue of Microorganisms (GCM) 10K type strain sequencing project: providing services to taxonomists for standard genome sequencing and annotation.</title>
        <authorList>
            <consortium name="The Broad Institute Genomics Platform"/>
            <consortium name="The Broad Institute Genome Sequencing Center for Infectious Disease"/>
            <person name="Wu L."/>
            <person name="Ma J."/>
        </authorList>
    </citation>
    <scope>NUCLEOTIDE SEQUENCE [LARGE SCALE GENOMIC DNA]</scope>
    <source>
        <strain evidence="12">KCTC 22245</strain>
    </source>
</reference>
<feature type="domain" description="Glycoside hydrolase family 42 N-terminal" evidence="9">
    <location>
        <begin position="5"/>
        <end position="383"/>
    </location>
</feature>
<dbReference type="SUPFAM" id="SSF51011">
    <property type="entry name" value="Glycosyl hydrolase domain"/>
    <property type="match status" value="1"/>
</dbReference>
<dbReference type="EC" id="3.2.1.23" evidence="3 8"/>
<accession>A0ABV7MHM8</accession>
<evidence type="ECO:0000256" key="6">
    <source>
        <dbReference type="ARBA" id="ARBA00022833"/>
    </source>
</evidence>
<dbReference type="PIRSF" id="PIRSF001084">
    <property type="entry name" value="B-galactosidase"/>
    <property type="match status" value="1"/>
</dbReference>
<dbReference type="SUPFAM" id="SSF51445">
    <property type="entry name" value="(Trans)glycosidases"/>
    <property type="match status" value="1"/>
</dbReference>
<dbReference type="Gene3D" id="2.60.40.1180">
    <property type="entry name" value="Golgi alpha-mannosidase II"/>
    <property type="match status" value="1"/>
</dbReference>
<keyword evidence="5 8" id="KW-0378">Hydrolase</keyword>
<dbReference type="Proteomes" id="UP001595607">
    <property type="component" value="Unassembled WGS sequence"/>
</dbReference>
<keyword evidence="12" id="KW-1185">Reference proteome</keyword>
<name>A0ABV7MHM8_9PROT</name>
<dbReference type="PANTHER" id="PTHR36447:SF2">
    <property type="entry name" value="BETA-GALACTOSIDASE YESZ"/>
    <property type="match status" value="1"/>
</dbReference>
<feature type="domain" description="Beta-galactosidase trimerisation" evidence="10">
    <location>
        <begin position="395"/>
        <end position="581"/>
    </location>
</feature>
<evidence type="ECO:0000256" key="2">
    <source>
        <dbReference type="ARBA" id="ARBA00005940"/>
    </source>
</evidence>
<comment type="caution">
    <text evidence="11">The sequence shown here is derived from an EMBL/GenBank/DDBJ whole genome shotgun (WGS) entry which is preliminary data.</text>
</comment>
<dbReference type="InterPro" id="IPR017853">
    <property type="entry name" value="GH"/>
</dbReference>
<dbReference type="InterPro" id="IPR013529">
    <property type="entry name" value="Glyco_hydro_42_N"/>
</dbReference>
<organism evidence="11 12">
    <name type="scientific">Parvularcula lutaonensis</name>
    <dbReference type="NCBI Taxonomy" id="491923"/>
    <lineage>
        <taxon>Bacteria</taxon>
        <taxon>Pseudomonadati</taxon>
        <taxon>Pseudomonadota</taxon>
        <taxon>Alphaproteobacteria</taxon>
        <taxon>Parvularculales</taxon>
        <taxon>Parvularculaceae</taxon>
        <taxon>Parvularcula</taxon>
    </lineage>
</organism>
<evidence type="ECO:0000256" key="1">
    <source>
        <dbReference type="ARBA" id="ARBA00001412"/>
    </source>
</evidence>
<dbReference type="Pfam" id="PF02449">
    <property type="entry name" value="Glyco_hydro_42"/>
    <property type="match status" value="1"/>
</dbReference>
<keyword evidence="6" id="KW-0862">Zinc</keyword>